<dbReference type="PANTHER" id="PTHR43228">
    <property type="entry name" value="TWO-COMPONENT RESPONSE REGULATOR"/>
    <property type="match status" value="1"/>
</dbReference>
<dbReference type="InterPro" id="IPR052048">
    <property type="entry name" value="ST_Response_Regulator"/>
</dbReference>
<protein>
    <recommendedName>
        <fullName evidence="1">Stage 0 sporulation protein A homolog</fullName>
    </recommendedName>
</protein>
<comment type="caution">
    <text evidence="5">The sequence shown here is derived from an EMBL/GenBank/DDBJ whole genome shotgun (WGS) entry which is preliminary data.</text>
</comment>
<name>A0ABS1EL80_9CLOT</name>
<feature type="modified residue" description="4-aspartylphosphate" evidence="3">
    <location>
        <position position="53"/>
    </location>
</feature>
<dbReference type="Proteomes" id="UP000596739">
    <property type="component" value="Unassembled WGS sequence"/>
</dbReference>
<evidence type="ECO:0000256" key="2">
    <source>
        <dbReference type="ARBA" id="ARBA00024867"/>
    </source>
</evidence>
<comment type="function">
    <text evidence="2">May play the central regulatory role in sporulation. It may be an element of the effector pathway responsible for the activation of sporulation genes in response to nutritional stress. Spo0A may act in concert with spo0H (a sigma factor) to control the expression of some genes that are critical to the sporulation process.</text>
</comment>
<feature type="domain" description="Response regulatory" evidence="4">
    <location>
        <begin position="3"/>
        <end position="118"/>
    </location>
</feature>
<dbReference type="Pfam" id="PF00072">
    <property type="entry name" value="Response_reg"/>
    <property type="match status" value="1"/>
</dbReference>
<dbReference type="EMBL" id="JAENHN010000010">
    <property type="protein sequence ID" value="MBK1810073.1"/>
    <property type="molecule type" value="Genomic_DNA"/>
</dbReference>
<accession>A0ABS1EL80</accession>
<dbReference type="SMART" id="SM00448">
    <property type="entry name" value="REC"/>
    <property type="match status" value="1"/>
</dbReference>
<evidence type="ECO:0000259" key="4">
    <source>
        <dbReference type="PROSITE" id="PS50110"/>
    </source>
</evidence>
<dbReference type="Gene3D" id="3.40.50.2300">
    <property type="match status" value="1"/>
</dbReference>
<dbReference type="PANTHER" id="PTHR43228:SF1">
    <property type="entry name" value="TWO-COMPONENT RESPONSE REGULATOR ARR22"/>
    <property type="match status" value="1"/>
</dbReference>
<dbReference type="PROSITE" id="PS50110">
    <property type="entry name" value="RESPONSE_REGULATORY"/>
    <property type="match status" value="1"/>
</dbReference>
<reference evidence="6" key="1">
    <citation type="submission" date="2021-01" db="EMBL/GenBank/DDBJ databases">
        <title>Genome public.</title>
        <authorList>
            <person name="Liu C."/>
            <person name="Sun Q."/>
        </authorList>
    </citation>
    <scope>NUCLEOTIDE SEQUENCE [LARGE SCALE GENOMIC DNA]</scope>
    <source>
        <strain evidence="6">YIM B02505</strain>
    </source>
</reference>
<dbReference type="InterPro" id="IPR011006">
    <property type="entry name" value="CheY-like_superfamily"/>
</dbReference>
<organism evidence="5 6">
    <name type="scientific">Clostridium yunnanense</name>
    <dbReference type="NCBI Taxonomy" id="2800325"/>
    <lineage>
        <taxon>Bacteria</taxon>
        <taxon>Bacillati</taxon>
        <taxon>Bacillota</taxon>
        <taxon>Clostridia</taxon>
        <taxon>Eubacteriales</taxon>
        <taxon>Clostridiaceae</taxon>
        <taxon>Clostridium</taxon>
    </lineage>
</organism>
<gene>
    <name evidence="5" type="ORF">JHL18_05365</name>
</gene>
<keyword evidence="3" id="KW-0597">Phosphoprotein</keyword>
<proteinExistence type="predicted"/>
<keyword evidence="6" id="KW-1185">Reference proteome</keyword>
<evidence type="ECO:0000256" key="1">
    <source>
        <dbReference type="ARBA" id="ARBA00018672"/>
    </source>
</evidence>
<evidence type="ECO:0000313" key="5">
    <source>
        <dbReference type="EMBL" id="MBK1810073.1"/>
    </source>
</evidence>
<dbReference type="InterPro" id="IPR001789">
    <property type="entry name" value="Sig_transdc_resp-reg_receiver"/>
</dbReference>
<evidence type="ECO:0000313" key="6">
    <source>
        <dbReference type="Proteomes" id="UP000596739"/>
    </source>
</evidence>
<sequence>MKRVMIVDDSSFLRLSLKRILIAEGFEVVVEAVDGLDAIEKYEEYNPDIVSMDITMPSLNGIDAIKELKKIDNNVNIIVISSLGQESQVKKAFLAGATNFVVKPFQESFVKEAFNKIL</sequence>
<dbReference type="SUPFAM" id="SSF52172">
    <property type="entry name" value="CheY-like"/>
    <property type="match status" value="1"/>
</dbReference>
<evidence type="ECO:0000256" key="3">
    <source>
        <dbReference type="PROSITE-ProRule" id="PRU00169"/>
    </source>
</evidence>
<dbReference type="RefSeq" id="WP_200266871.1">
    <property type="nucleotide sequence ID" value="NZ_JAENHN010000010.1"/>
</dbReference>